<evidence type="ECO:0000256" key="6">
    <source>
        <dbReference type="ARBA" id="ARBA00023136"/>
    </source>
</evidence>
<dbReference type="InterPro" id="IPR013106">
    <property type="entry name" value="Ig_V-set"/>
</dbReference>
<keyword evidence="7" id="KW-1015">Disulfide bond</keyword>
<dbReference type="GO" id="GO:0042102">
    <property type="term" value="P:positive regulation of T cell proliferation"/>
    <property type="evidence" value="ECO:0007669"/>
    <property type="project" value="TreeGrafter"/>
</dbReference>
<dbReference type="InterPro" id="IPR036179">
    <property type="entry name" value="Ig-like_dom_sf"/>
</dbReference>
<dbReference type="GO" id="GO:0031295">
    <property type="term" value="P:T cell costimulation"/>
    <property type="evidence" value="ECO:0007669"/>
    <property type="project" value="TreeGrafter"/>
</dbReference>
<dbReference type="SMART" id="SM00409">
    <property type="entry name" value="IG"/>
    <property type="match status" value="1"/>
</dbReference>
<evidence type="ECO:0000256" key="10">
    <source>
        <dbReference type="ARBA" id="ARBA00023319"/>
    </source>
</evidence>
<keyword evidence="2" id="KW-1003">Cell membrane</keyword>
<keyword evidence="8" id="KW-0675">Receptor</keyword>
<gene>
    <name evidence="12" type="ORF">IRJ41_008406</name>
</gene>
<dbReference type="GO" id="GO:0007166">
    <property type="term" value="P:cell surface receptor signaling pathway"/>
    <property type="evidence" value="ECO:0007669"/>
    <property type="project" value="TreeGrafter"/>
</dbReference>
<comment type="subcellular location">
    <subcellularLocation>
        <location evidence="1">Cell membrane</location>
        <topology evidence="1">Single-pass type I membrane protein</topology>
    </subcellularLocation>
</comment>
<dbReference type="SUPFAM" id="SSF48726">
    <property type="entry name" value="Immunoglobulin"/>
    <property type="match status" value="1"/>
</dbReference>
<proteinExistence type="predicted"/>
<keyword evidence="10" id="KW-0393">Immunoglobulin domain</keyword>
<accession>A0A9W7WA08</accession>
<evidence type="ECO:0000256" key="5">
    <source>
        <dbReference type="ARBA" id="ARBA00022989"/>
    </source>
</evidence>
<dbReference type="InterPro" id="IPR013783">
    <property type="entry name" value="Ig-like_fold"/>
</dbReference>
<evidence type="ECO:0000313" key="13">
    <source>
        <dbReference type="Proteomes" id="UP001059041"/>
    </source>
</evidence>
<dbReference type="PANTHER" id="PTHR25466">
    <property type="entry name" value="T-LYMPHOCYTE ACTIVATION ANTIGEN"/>
    <property type="match status" value="1"/>
</dbReference>
<evidence type="ECO:0000256" key="3">
    <source>
        <dbReference type="ARBA" id="ARBA00022692"/>
    </source>
</evidence>
<dbReference type="GO" id="GO:0042130">
    <property type="term" value="P:negative regulation of T cell proliferation"/>
    <property type="evidence" value="ECO:0007669"/>
    <property type="project" value="TreeGrafter"/>
</dbReference>
<keyword evidence="9" id="KW-0325">Glycoprotein</keyword>
<dbReference type="GO" id="GO:0071222">
    <property type="term" value="P:cellular response to lipopolysaccharide"/>
    <property type="evidence" value="ECO:0007669"/>
    <property type="project" value="TreeGrafter"/>
</dbReference>
<feature type="domain" description="Ig-like" evidence="11">
    <location>
        <begin position="11"/>
        <end position="118"/>
    </location>
</feature>
<evidence type="ECO:0000259" key="11">
    <source>
        <dbReference type="PROSITE" id="PS50835"/>
    </source>
</evidence>
<sequence>MVYMFIHGVSPKVEEVEGVIGGSVVLPCSGREDQPSIEYIEVYWRHNNSLNVYEINKGKGSAEKQKLEYKNRVETFPEGYLKGNFSLQLNNLRDTDAGTYSCYINKEQAIQKVKLHLKGV</sequence>
<reference evidence="12" key="1">
    <citation type="submission" date="2021-02" db="EMBL/GenBank/DDBJ databases">
        <title>Comparative genomics reveals that relaxation of natural selection precedes convergent phenotypic evolution of cavefish.</title>
        <authorList>
            <person name="Peng Z."/>
        </authorList>
    </citation>
    <scope>NUCLEOTIDE SEQUENCE</scope>
    <source>
        <tissue evidence="12">Muscle</tissue>
    </source>
</reference>
<comment type="caution">
    <text evidence="12">The sequence shown here is derived from an EMBL/GenBank/DDBJ whole genome shotgun (WGS) entry which is preliminary data.</text>
</comment>
<evidence type="ECO:0000256" key="8">
    <source>
        <dbReference type="ARBA" id="ARBA00023170"/>
    </source>
</evidence>
<keyword evidence="4" id="KW-0732">Signal</keyword>
<dbReference type="InterPro" id="IPR051713">
    <property type="entry name" value="T-cell_Activation_Regulation"/>
</dbReference>
<dbReference type="InterPro" id="IPR003599">
    <property type="entry name" value="Ig_sub"/>
</dbReference>
<name>A0A9W7WA08_TRIRA</name>
<keyword evidence="5" id="KW-1133">Transmembrane helix</keyword>
<dbReference type="FunFam" id="2.60.40.10:FF:000142">
    <property type="entry name" value="V-set domain-containing T-cell activation inhibitor 1"/>
    <property type="match status" value="1"/>
</dbReference>
<dbReference type="Pfam" id="PF07686">
    <property type="entry name" value="V-set"/>
    <property type="match status" value="1"/>
</dbReference>
<evidence type="ECO:0000256" key="2">
    <source>
        <dbReference type="ARBA" id="ARBA00022475"/>
    </source>
</evidence>
<dbReference type="Proteomes" id="UP001059041">
    <property type="component" value="Linkage Group LG25"/>
</dbReference>
<organism evidence="12 13">
    <name type="scientific">Triplophysa rosa</name>
    <name type="common">Cave loach</name>
    <dbReference type="NCBI Taxonomy" id="992332"/>
    <lineage>
        <taxon>Eukaryota</taxon>
        <taxon>Metazoa</taxon>
        <taxon>Chordata</taxon>
        <taxon>Craniata</taxon>
        <taxon>Vertebrata</taxon>
        <taxon>Euteleostomi</taxon>
        <taxon>Actinopterygii</taxon>
        <taxon>Neopterygii</taxon>
        <taxon>Teleostei</taxon>
        <taxon>Ostariophysi</taxon>
        <taxon>Cypriniformes</taxon>
        <taxon>Nemacheilidae</taxon>
        <taxon>Triplophysa</taxon>
    </lineage>
</organism>
<evidence type="ECO:0000256" key="9">
    <source>
        <dbReference type="ARBA" id="ARBA00023180"/>
    </source>
</evidence>
<keyword evidence="13" id="KW-1185">Reference proteome</keyword>
<evidence type="ECO:0000256" key="7">
    <source>
        <dbReference type="ARBA" id="ARBA00023157"/>
    </source>
</evidence>
<dbReference type="GO" id="GO:0009897">
    <property type="term" value="C:external side of plasma membrane"/>
    <property type="evidence" value="ECO:0007669"/>
    <property type="project" value="TreeGrafter"/>
</dbReference>
<keyword evidence="3" id="KW-0812">Transmembrane</keyword>
<dbReference type="PANTHER" id="PTHR25466:SF14">
    <property type="entry name" value="BUTYROPHILIN SUBFAMILY 2 MEMBER A2-LIKE-RELATED"/>
    <property type="match status" value="1"/>
</dbReference>
<evidence type="ECO:0000256" key="4">
    <source>
        <dbReference type="ARBA" id="ARBA00022729"/>
    </source>
</evidence>
<dbReference type="Gene3D" id="2.60.40.10">
    <property type="entry name" value="Immunoglobulins"/>
    <property type="match status" value="1"/>
</dbReference>
<evidence type="ECO:0000313" key="12">
    <source>
        <dbReference type="EMBL" id="KAI7791059.1"/>
    </source>
</evidence>
<protein>
    <recommendedName>
        <fullName evidence="11">Ig-like domain-containing protein</fullName>
    </recommendedName>
</protein>
<dbReference type="PROSITE" id="PS50835">
    <property type="entry name" value="IG_LIKE"/>
    <property type="match status" value="1"/>
</dbReference>
<dbReference type="EMBL" id="JAFHDT010000025">
    <property type="protein sequence ID" value="KAI7791059.1"/>
    <property type="molecule type" value="Genomic_DNA"/>
</dbReference>
<dbReference type="GO" id="GO:0006955">
    <property type="term" value="P:immune response"/>
    <property type="evidence" value="ECO:0007669"/>
    <property type="project" value="TreeGrafter"/>
</dbReference>
<keyword evidence="6" id="KW-0472">Membrane</keyword>
<evidence type="ECO:0000256" key="1">
    <source>
        <dbReference type="ARBA" id="ARBA00004251"/>
    </source>
</evidence>
<dbReference type="InterPro" id="IPR007110">
    <property type="entry name" value="Ig-like_dom"/>
</dbReference>
<dbReference type="AlphaFoldDB" id="A0A9W7WA08"/>